<organism evidence="1">
    <name type="scientific">viral metagenome</name>
    <dbReference type="NCBI Taxonomy" id="1070528"/>
    <lineage>
        <taxon>unclassified sequences</taxon>
        <taxon>metagenomes</taxon>
        <taxon>organismal metagenomes</taxon>
    </lineage>
</organism>
<evidence type="ECO:0000313" key="1">
    <source>
        <dbReference type="EMBL" id="QJA69810.1"/>
    </source>
</evidence>
<accession>A0A6M3JJ47</accession>
<evidence type="ECO:0000313" key="2">
    <source>
        <dbReference type="EMBL" id="QJA96343.1"/>
    </source>
</evidence>
<reference evidence="1" key="1">
    <citation type="submission" date="2020-03" db="EMBL/GenBank/DDBJ databases">
        <title>The deep terrestrial virosphere.</title>
        <authorList>
            <person name="Holmfeldt K."/>
            <person name="Nilsson E."/>
            <person name="Simone D."/>
            <person name="Lopez-Fernandez M."/>
            <person name="Wu X."/>
            <person name="de Brujin I."/>
            <person name="Lundin D."/>
            <person name="Andersson A."/>
            <person name="Bertilsson S."/>
            <person name="Dopson M."/>
        </authorList>
    </citation>
    <scope>NUCLEOTIDE SEQUENCE</scope>
    <source>
        <strain evidence="1">MM415A04263</strain>
        <strain evidence="2">MM415B09388</strain>
    </source>
</reference>
<gene>
    <name evidence="1" type="ORF">MM415A04263_0005</name>
    <name evidence="2" type="ORF">MM415B09388_0005</name>
</gene>
<proteinExistence type="predicted"/>
<dbReference type="EMBL" id="MT143391">
    <property type="protein sequence ID" value="QJA96343.1"/>
    <property type="molecule type" value="Genomic_DNA"/>
</dbReference>
<protein>
    <submittedName>
        <fullName evidence="1">Uncharacterized protein</fullName>
    </submittedName>
</protein>
<name>A0A6M3JJ47_9ZZZZ</name>
<dbReference type="EMBL" id="MT141738">
    <property type="protein sequence ID" value="QJA69810.1"/>
    <property type="molecule type" value="Genomic_DNA"/>
</dbReference>
<sequence>MTSTRQRRGSQHERATAAAFGGERIAGVGRRDVSCERWSIECKSKASLPKWLTGAMEQAERQRRPDTVALVVLHALGERHDEDLVVLRRKEFVELVCAKGSGNLNVSPTQEGAE</sequence>
<dbReference type="AlphaFoldDB" id="A0A6M3JJ47"/>